<evidence type="ECO:0000313" key="3">
    <source>
        <dbReference type="Proteomes" id="UP001358614"/>
    </source>
</evidence>
<feature type="region of interest" description="Disordered" evidence="1">
    <location>
        <begin position="1"/>
        <end position="83"/>
    </location>
</feature>
<feature type="compositionally biased region" description="Low complexity" evidence="1">
    <location>
        <begin position="1"/>
        <end position="21"/>
    </location>
</feature>
<feature type="compositionally biased region" description="Polar residues" evidence="1">
    <location>
        <begin position="23"/>
        <end position="36"/>
    </location>
</feature>
<feature type="region of interest" description="Disordered" evidence="1">
    <location>
        <begin position="202"/>
        <end position="232"/>
    </location>
</feature>
<dbReference type="GeneID" id="91106714"/>
<name>A0AAX4KTN4_9TREE</name>
<gene>
    <name evidence="2" type="ORF">V865_007913</name>
</gene>
<feature type="region of interest" description="Disordered" evidence="1">
    <location>
        <begin position="116"/>
        <end position="172"/>
    </location>
</feature>
<feature type="compositionally biased region" description="Polar residues" evidence="1">
    <location>
        <begin position="116"/>
        <end position="128"/>
    </location>
</feature>
<organism evidence="2 3">
    <name type="scientific">Kwoniella europaea PYCC6329</name>
    <dbReference type="NCBI Taxonomy" id="1423913"/>
    <lineage>
        <taxon>Eukaryota</taxon>
        <taxon>Fungi</taxon>
        <taxon>Dikarya</taxon>
        <taxon>Basidiomycota</taxon>
        <taxon>Agaricomycotina</taxon>
        <taxon>Tremellomycetes</taxon>
        <taxon>Tremellales</taxon>
        <taxon>Cryptococcaceae</taxon>
        <taxon>Kwoniella</taxon>
    </lineage>
</organism>
<evidence type="ECO:0008006" key="4">
    <source>
        <dbReference type="Google" id="ProtNLM"/>
    </source>
</evidence>
<keyword evidence="3" id="KW-1185">Reference proteome</keyword>
<feature type="compositionally biased region" description="Low complexity" evidence="1">
    <location>
        <begin position="58"/>
        <end position="70"/>
    </location>
</feature>
<dbReference type="RefSeq" id="XP_066087752.1">
    <property type="nucleotide sequence ID" value="XM_066231655.1"/>
</dbReference>
<reference evidence="2 3" key="1">
    <citation type="submission" date="2024-01" db="EMBL/GenBank/DDBJ databases">
        <title>Comparative genomics of Cryptococcus and Kwoniella reveals pathogenesis evolution and contrasting modes of karyotype evolution via chromosome fusion or intercentromeric recombination.</title>
        <authorList>
            <person name="Coelho M.A."/>
            <person name="David-Palma M."/>
            <person name="Shea T."/>
            <person name="Bowers K."/>
            <person name="McGinley-Smith S."/>
            <person name="Mohammad A.W."/>
            <person name="Gnirke A."/>
            <person name="Yurkov A.M."/>
            <person name="Nowrousian M."/>
            <person name="Sun S."/>
            <person name="Cuomo C.A."/>
            <person name="Heitman J."/>
        </authorList>
    </citation>
    <scope>NUCLEOTIDE SEQUENCE [LARGE SCALE GENOMIC DNA]</scope>
    <source>
        <strain evidence="2 3">PYCC6329</strain>
    </source>
</reference>
<evidence type="ECO:0000256" key="1">
    <source>
        <dbReference type="SAM" id="MobiDB-lite"/>
    </source>
</evidence>
<accession>A0AAX4KTN4</accession>
<sequence length="348" mass="37961">MSERTSSFSSSTSCPSMTGPSASDATLSPSVRSLSPISPLPNVPTFCLTPYPEQTEFPESIIISDSPLISPKDHEDGRDVENEHQVEDGLIPQMNNQPEIKPQISDIEKVRTGTQTGMGFSNIQQSNKPPTPRRRVTSPSFLIPPSLKMSSLTSTISSPTNPPPLSPHGRAKAAFVKPRVGRSATISSNASFTAIAMEENKSVRGQGSEVRKKPGPLIIQQPISSVGDIGGSGLARTKSSSILNLLSRPQTPIPSDYEQEQDHVSPHDTEYDEGFKVDSAKTNNQTAKPLTSRRIGIDKHDDMINQGRWYSDRDLKLDMEEPRLGRDLSPGWGEFDFEFDTSTISTSI</sequence>
<evidence type="ECO:0000313" key="2">
    <source>
        <dbReference type="EMBL" id="WWD09785.1"/>
    </source>
</evidence>
<dbReference type="AlphaFoldDB" id="A0AAX4KTN4"/>
<protein>
    <recommendedName>
        <fullName evidence="4">AGC-kinase C-terminal domain-containing protein</fullName>
    </recommendedName>
</protein>
<dbReference type="Proteomes" id="UP001358614">
    <property type="component" value="Chromosome 3"/>
</dbReference>
<feature type="compositionally biased region" description="Low complexity" evidence="1">
    <location>
        <begin position="146"/>
        <end position="159"/>
    </location>
</feature>
<dbReference type="KEGG" id="ker:91106714"/>
<dbReference type="EMBL" id="CP144091">
    <property type="protein sequence ID" value="WWD09785.1"/>
    <property type="molecule type" value="Genomic_DNA"/>
</dbReference>
<proteinExistence type="predicted"/>
<feature type="compositionally biased region" description="Basic and acidic residues" evidence="1">
    <location>
        <begin position="71"/>
        <end position="83"/>
    </location>
</feature>
<feature type="region of interest" description="Disordered" evidence="1">
    <location>
        <begin position="248"/>
        <end position="267"/>
    </location>
</feature>